<sequence length="141" mass="16147">MTVPVRPVVSRPTYEWALTVRDSEIEFWRRAVVTVFERWDAPPHCVDVARLGVSELLTNVAKHAGTGRCYLRLLRIGPEAVVQVHDRSRTLPVITEPDWEGEAGRGLWLLREMADRMGCEVTHRRRGKIVWFSCVLSQEGP</sequence>
<dbReference type="Pfam" id="PF13581">
    <property type="entry name" value="HATPase_c_2"/>
    <property type="match status" value="1"/>
</dbReference>
<dbReference type="InterPro" id="IPR036890">
    <property type="entry name" value="HATPase_C_sf"/>
</dbReference>
<evidence type="ECO:0000256" key="1">
    <source>
        <dbReference type="ARBA" id="ARBA00022527"/>
    </source>
</evidence>
<dbReference type="Gene3D" id="3.30.565.10">
    <property type="entry name" value="Histidine kinase-like ATPase, C-terminal domain"/>
    <property type="match status" value="1"/>
</dbReference>
<dbReference type="RefSeq" id="WP_311620905.1">
    <property type="nucleotide sequence ID" value="NZ_JAVREV010000022.1"/>
</dbReference>
<gene>
    <name evidence="3" type="ORF">RM779_29805</name>
</gene>
<keyword evidence="1" id="KW-0723">Serine/threonine-protein kinase</keyword>
<evidence type="ECO:0000259" key="2">
    <source>
        <dbReference type="Pfam" id="PF13581"/>
    </source>
</evidence>
<dbReference type="PANTHER" id="PTHR35526:SF3">
    <property type="entry name" value="ANTI-SIGMA-F FACTOR RSBW"/>
    <property type="match status" value="1"/>
</dbReference>
<accession>A0ABU2SG62</accession>
<dbReference type="Proteomes" id="UP001183615">
    <property type="component" value="Unassembled WGS sequence"/>
</dbReference>
<keyword evidence="3" id="KW-0067">ATP-binding</keyword>
<proteinExistence type="predicted"/>
<dbReference type="InterPro" id="IPR050267">
    <property type="entry name" value="Anti-sigma-factor_SerPK"/>
</dbReference>
<dbReference type="SUPFAM" id="SSF55874">
    <property type="entry name" value="ATPase domain of HSP90 chaperone/DNA topoisomerase II/histidine kinase"/>
    <property type="match status" value="1"/>
</dbReference>
<dbReference type="EMBL" id="JAVREV010000022">
    <property type="protein sequence ID" value="MDT0446760.1"/>
    <property type="molecule type" value="Genomic_DNA"/>
</dbReference>
<keyword evidence="1" id="KW-0418">Kinase</keyword>
<organism evidence="3 4">
    <name type="scientific">Streptomyces johnsoniae</name>
    <dbReference type="NCBI Taxonomy" id="3075532"/>
    <lineage>
        <taxon>Bacteria</taxon>
        <taxon>Bacillati</taxon>
        <taxon>Actinomycetota</taxon>
        <taxon>Actinomycetes</taxon>
        <taxon>Kitasatosporales</taxon>
        <taxon>Streptomycetaceae</taxon>
        <taxon>Streptomyces</taxon>
    </lineage>
</organism>
<name>A0ABU2SG62_9ACTN</name>
<dbReference type="GO" id="GO:0005524">
    <property type="term" value="F:ATP binding"/>
    <property type="evidence" value="ECO:0007669"/>
    <property type="project" value="UniProtKB-KW"/>
</dbReference>
<evidence type="ECO:0000313" key="3">
    <source>
        <dbReference type="EMBL" id="MDT0446760.1"/>
    </source>
</evidence>
<feature type="domain" description="Histidine kinase/HSP90-like ATPase" evidence="2">
    <location>
        <begin position="27"/>
        <end position="133"/>
    </location>
</feature>
<keyword evidence="4" id="KW-1185">Reference proteome</keyword>
<protein>
    <submittedName>
        <fullName evidence="3">ATP-binding protein</fullName>
    </submittedName>
</protein>
<keyword evidence="1" id="KW-0808">Transferase</keyword>
<dbReference type="InterPro" id="IPR003594">
    <property type="entry name" value="HATPase_dom"/>
</dbReference>
<comment type="caution">
    <text evidence="3">The sequence shown here is derived from an EMBL/GenBank/DDBJ whole genome shotgun (WGS) entry which is preliminary data.</text>
</comment>
<keyword evidence="3" id="KW-0547">Nucleotide-binding</keyword>
<evidence type="ECO:0000313" key="4">
    <source>
        <dbReference type="Proteomes" id="UP001183615"/>
    </source>
</evidence>
<dbReference type="PANTHER" id="PTHR35526">
    <property type="entry name" value="ANTI-SIGMA-F FACTOR RSBW-RELATED"/>
    <property type="match status" value="1"/>
</dbReference>
<dbReference type="CDD" id="cd16936">
    <property type="entry name" value="HATPase_RsbW-like"/>
    <property type="match status" value="1"/>
</dbReference>
<reference evidence="4" key="1">
    <citation type="submission" date="2023-07" db="EMBL/GenBank/DDBJ databases">
        <title>30 novel species of actinomycetes from the DSMZ collection.</title>
        <authorList>
            <person name="Nouioui I."/>
        </authorList>
    </citation>
    <scope>NUCLEOTIDE SEQUENCE [LARGE SCALE GENOMIC DNA]</scope>
    <source>
        <strain evidence="4">DSM 41886</strain>
    </source>
</reference>